<sequence>MEKVGRYFAVFGALLGGIAAFYLLPPLSKLLKVEFRIYESAGIIVLTSAVFAVLFFFTAPPTAILVEKSIKWLENRVTRLSLQDIAVGVGGLIIGLIIANLIAPSLAKIPIVGSFLPTIALVILGYIGISVARSKKDDILALSPWRFRQAGKVSTGTKGMKSELSFGSPSVKLLDTSTIIDGRIADICKTGFIEGPIVIPTFVLDELRRIADSSDNLKRNKGRRGLDILNVLQKDVPLEISIQDWKEDPEQDVDFRLLKMAKALGARIITTDFNLAKIAEFQEVGVLNINQLANALKPIVSAGEELPIHILKEGKEPGQGVGYLEDGTMVVVEQARRHIGETITVVVTNCHTTPAGRMIFARPKYLDKVDEDD</sequence>
<keyword evidence="3" id="KW-0378">Hydrolase</keyword>
<evidence type="ECO:0000259" key="6">
    <source>
        <dbReference type="PROSITE" id="PS50926"/>
    </source>
</evidence>
<gene>
    <name evidence="7" type="ORF">IMF26_06395</name>
</gene>
<dbReference type="Pfam" id="PF01938">
    <property type="entry name" value="TRAM"/>
    <property type="match status" value="1"/>
</dbReference>
<accession>A0AAT9LC36</accession>
<dbReference type="CDD" id="cd09877">
    <property type="entry name" value="PIN_YacL-like"/>
    <property type="match status" value="1"/>
</dbReference>
<dbReference type="GO" id="GO:0016787">
    <property type="term" value="F:hydrolase activity"/>
    <property type="evidence" value="ECO:0007669"/>
    <property type="project" value="UniProtKB-KW"/>
</dbReference>
<feature type="transmembrane region" description="Helical" evidence="5">
    <location>
        <begin position="7"/>
        <end position="25"/>
    </location>
</feature>
<dbReference type="GO" id="GO:0004518">
    <property type="term" value="F:nuclease activity"/>
    <property type="evidence" value="ECO:0007669"/>
    <property type="project" value="UniProtKB-KW"/>
</dbReference>
<dbReference type="AlphaFoldDB" id="A0AAT9LC36"/>
<evidence type="ECO:0000256" key="4">
    <source>
        <dbReference type="ARBA" id="ARBA00022842"/>
    </source>
</evidence>
<evidence type="ECO:0000256" key="1">
    <source>
        <dbReference type="ARBA" id="ARBA00001946"/>
    </source>
</evidence>
<keyword evidence="4" id="KW-0460">Magnesium</keyword>
<dbReference type="InterPro" id="IPR002716">
    <property type="entry name" value="PIN_dom"/>
</dbReference>
<dbReference type="PANTHER" id="PTHR11603:SF147">
    <property type="entry name" value="MEMBRANE PROTEIN"/>
    <property type="match status" value="1"/>
</dbReference>
<feature type="transmembrane region" description="Helical" evidence="5">
    <location>
        <begin position="109"/>
        <end position="129"/>
    </location>
</feature>
<comment type="cofactor">
    <cofactor evidence="1">
        <name>Mg(2+)</name>
        <dbReference type="ChEBI" id="CHEBI:18420"/>
    </cofactor>
</comment>
<dbReference type="Pfam" id="PF01850">
    <property type="entry name" value="PIN"/>
    <property type="match status" value="1"/>
</dbReference>
<keyword evidence="5" id="KW-0812">Transmembrane</keyword>
<dbReference type="PROSITE" id="PS50926">
    <property type="entry name" value="TRAM"/>
    <property type="match status" value="1"/>
</dbReference>
<dbReference type="KEGG" id="fcz:IMF26_06395"/>
<feature type="transmembrane region" description="Helical" evidence="5">
    <location>
        <begin position="80"/>
        <end position="103"/>
    </location>
</feature>
<keyword evidence="2" id="KW-0540">Nuclease</keyword>
<evidence type="ECO:0000313" key="7">
    <source>
        <dbReference type="EMBL" id="QUL97743.1"/>
    </source>
</evidence>
<reference evidence="7" key="1">
    <citation type="submission" date="2020-10" db="EMBL/GenBank/DDBJ databases">
        <authorList>
            <person name="Kadnikov V."/>
            <person name="Beletsky A.V."/>
            <person name="Mardanov A.V."/>
            <person name="Karnachuk O.V."/>
            <person name="Ravin N.V."/>
        </authorList>
    </citation>
    <scope>NUCLEOTIDE SEQUENCE</scope>
    <source>
        <strain evidence="7">Bu02</strain>
    </source>
</reference>
<dbReference type="InterPro" id="IPR029060">
    <property type="entry name" value="PIN-like_dom_sf"/>
</dbReference>
<feature type="domain" description="TRAM" evidence="6">
    <location>
        <begin position="299"/>
        <end position="360"/>
    </location>
</feature>
<name>A0AAT9LC36_9FIRM</name>
<protein>
    <submittedName>
        <fullName evidence="7">TRAM domain-containing protein</fullName>
    </submittedName>
</protein>
<proteinExistence type="predicted"/>
<organism evidence="7">
    <name type="scientific">Candidatus Fermentithermobacillus carboniphilus</name>
    <dbReference type="NCBI Taxonomy" id="3085328"/>
    <lineage>
        <taxon>Bacteria</taxon>
        <taxon>Bacillati</taxon>
        <taxon>Bacillota</taxon>
        <taxon>Candidatus Fermentithermobacillia</taxon>
        <taxon>Candidatus Fermentithermobacillales</taxon>
        <taxon>Candidatus Fermentithermobacillaceae</taxon>
        <taxon>Candidatus Fermentithermobacillus</taxon>
    </lineage>
</organism>
<evidence type="ECO:0000256" key="3">
    <source>
        <dbReference type="ARBA" id="ARBA00022801"/>
    </source>
</evidence>
<dbReference type="Gene3D" id="3.40.50.1010">
    <property type="entry name" value="5'-nuclease"/>
    <property type="match status" value="1"/>
</dbReference>
<reference evidence="7" key="2">
    <citation type="journal article" date="2023" name="Biology">
        <title>Prokaryotic Life Associated with Coal-Fire Gas Vents Revealed by Metagenomics.</title>
        <authorList>
            <person name="Kadnikov V.V."/>
            <person name="Mardanov A.V."/>
            <person name="Beletsky A.V."/>
            <person name="Karnachuk O.V."/>
            <person name="Ravin N.V."/>
        </authorList>
    </citation>
    <scope>NUCLEOTIDE SEQUENCE</scope>
    <source>
        <strain evidence="7">Bu02</strain>
    </source>
</reference>
<feature type="transmembrane region" description="Helical" evidence="5">
    <location>
        <begin position="37"/>
        <end position="59"/>
    </location>
</feature>
<keyword evidence="5" id="KW-1133">Transmembrane helix</keyword>
<dbReference type="SUPFAM" id="SSF88723">
    <property type="entry name" value="PIN domain-like"/>
    <property type="match status" value="1"/>
</dbReference>
<dbReference type="InterPro" id="IPR002792">
    <property type="entry name" value="TRAM_dom"/>
</dbReference>
<dbReference type="InterPro" id="IPR052041">
    <property type="entry name" value="Nucleic_acid_metab_PIN/TRAM"/>
</dbReference>
<dbReference type="PANTHER" id="PTHR11603">
    <property type="entry name" value="AAA FAMILY ATPASE"/>
    <property type="match status" value="1"/>
</dbReference>
<dbReference type="SMART" id="SM00670">
    <property type="entry name" value="PINc"/>
    <property type="match status" value="1"/>
</dbReference>
<dbReference type="EMBL" id="CP062796">
    <property type="protein sequence ID" value="QUL97743.1"/>
    <property type="molecule type" value="Genomic_DNA"/>
</dbReference>
<keyword evidence="5" id="KW-0472">Membrane</keyword>
<evidence type="ECO:0000256" key="2">
    <source>
        <dbReference type="ARBA" id="ARBA00022722"/>
    </source>
</evidence>
<evidence type="ECO:0000256" key="5">
    <source>
        <dbReference type="SAM" id="Phobius"/>
    </source>
</evidence>